<dbReference type="EMBL" id="AKIJ01000004">
    <property type="protein sequence ID" value="KFG25690.1"/>
    <property type="molecule type" value="Genomic_DNA"/>
</dbReference>
<evidence type="ECO:0000313" key="5">
    <source>
        <dbReference type="Proteomes" id="UP000054524"/>
    </source>
</evidence>
<dbReference type="GO" id="GO:0005654">
    <property type="term" value="C:nucleoplasm"/>
    <property type="evidence" value="ECO:0007669"/>
    <property type="project" value="TreeGrafter"/>
</dbReference>
<comment type="caution">
    <text evidence="4">The sequence shown here is derived from an EMBL/GenBank/DDBJ whole genome shotgun (WGS) entry which is preliminary data.</text>
</comment>
<dbReference type="InterPro" id="IPR011990">
    <property type="entry name" value="TPR-like_helical_dom_sf"/>
</dbReference>
<accession>A0A086J0M2</accession>
<organism evidence="4 5">
    <name type="scientific">Nematocida ausubeli (strain ATCC PRA-371 / ERTm2)</name>
    <name type="common">Nematode killer fungus</name>
    <dbReference type="NCBI Taxonomy" id="1913371"/>
    <lineage>
        <taxon>Eukaryota</taxon>
        <taxon>Fungi</taxon>
        <taxon>Fungi incertae sedis</taxon>
        <taxon>Microsporidia</taxon>
        <taxon>Nematocida</taxon>
    </lineage>
</organism>
<dbReference type="Proteomes" id="UP000054524">
    <property type="component" value="Unassembled WGS sequence"/>
</dbReference>
<protein>
    <recommendedName>
        <fullName evidence="6">Tetratricopeptide SHNi-TPR domain-containing protein</fullName>
    </recommendedName>
</protein>
<reference evidence="4 5" key="1">
    <citation type="journal article" date="2014" name="Genome Announc.">
        <title>Genome Sequence of the Microsporidian Species Nematocida sp1 Strain ERTm6 (ATCC PRA-372).</title>
        <authorList>
            <person name="Bakowski M.A."/>
            <person name="Priest M."/>
            <person name="Young S."/>
            <person name="Cuomo C.A."/>
            <person name="Troemel E.R."/>
        </authorList>
    </citation>
    <scope>NUCLEOTIDE SEQUENCE [LARGE SCALE GENOMIC DNA]</scope>
    <source>
        <strain evidence="4 5">ERTm6</strain>
    </source>
</reference>
<keyword evidence="2" id="KW-0802">TPR repeat</keyword>
<dbReference type="GO" id="GO:0034080">
    <property type="term" value="P:CENP-A containing chromatin assembly"/>
    <property type="evidence" value="ECO:0007669"/>
    <property type="project" value="TreeGrafter"/>
</dbReference>
<dbReference type="HOGENOM" id="CLU_069888_0_0_1"/>
<sequence>MDRIQQEVENEYSDIQKARLLIVQSDFARASEVYSDLLSKMAEKEQEDSLKMCLVYIEYARCLLLSNDKLVINPELEEDNNYLEDLSIAWELLEIAKNVFKAHNFTNELVKAHLLLSDISQETNNFTESLEDLEAAFSLIKEKDAKDSRLPDIALRIAFAYEALENKEMAIKMLNSIIEMLDSAEKTQETLEIIEEVKQKIDEVQHPEKYKLDIKQMQPKIDSSQPVQKIKTTKSETHAQNSSKPSE</sequence>
<dbReference type="PANTHER" id="PTHR15081:SF1">
    <property type="entry name" value="NUCLEAR AUTOANTIGENIC SPERM PROTEIN"/>
    <property type="match status" value="1"/>
</dbReference>
<dbReference type="Gene3D" id="1.25.40.10">
    <property type="entry name" value="Tetratricopeptide repeat domain"/>
    <property type="match status" value="1"/>
</dbReference>
<dbReference type="InterPro" id="IPR051730">
    <property type="entry name" value="NASP-like"/>
</dbReference>
<keyword evidence="5" id="KW-1185">Reference proteome</keyword>
<evidence type="ECO:0000256" key="1">
    <source>
        <dbReference type="ARBA" id="ARBA00022737"/>
    </source>
</evidence>
<evidence type="ECO:0000256" key="3">
    <source>
        <dbReference type="SAM" id="MobiDB-lite"/>
    </source>
</evidence>
<evidence type="ECO:0008006" key="6">
    <source>
        <dbReference type="Google" id="ProtNLM"/>
    </source>
</evidence>
<name>A0A086J0M2_NEMA1</name>
<dbReference type="GeneID" id="77676642"/>
<gene>
    <name evidence="4" type="ORF">NESG_01669</name>
</gene>
<feature type="compositionally biased region" description="Polar residues" evidence="3">
    <location>
        <begin position="238"/>
        <end position="247"/>
    </location>
</feature>
<evidence type="ECO:0000313" key="4">
    <source>
        <dbReference type="EMBL" id="KFG25690.1"/>
    </source>
</evidence>
<keyword evidence="1" id="KW-0677">Repeat</keyword>
<dbReference type="RefSeq" id="XP_052904245.1">
    <property type="nucleotide sequence ID" value="XM_053049295.1"/>
</dbReference>
<dbReference type="AlphaFoldDB" id="A0A086J0M2"/>
<dbReference type="GO" id="GO:0006335">
    <property type="term" value="P:DNA replication-dependent chromatin assembly"/>
    <property type="evidence" value="ECO:0007669"/>
    <property type="project" value="TreeGrafter"/>
</dbReference>
<dbReference type="SUPFAM" id="SSF48452">
    <property type="entry name" value="TPR-like"/>
    <property type="match status" value="1"/>
</dbReference>
<dbReference type="PANTHER" id="PTHR15081">
    <property type="entry name" value="NUCLEAR AUTOANTIGENIC SPERM PROTEIN NASP -RELATED"/>
    <property type="match status" value="1"/>
</dbReference>
<evidence type="ECO:0000256" key="2">
    <source>
        <dbReference type="ARBA" id="ARBA00022803"/>
    </source>
</evidence>
<proteinExistence type="predicted"/>
<feature type="region of interest" description="Disordered" evidence="3">
    <location>
        <begin position="212"/>
        <end position="247"/>
    </location>
</feature>
<dbReference type="GO" id="GO:0042393">
    <property type="term" value="F:histone binding"/>
    <property type="evidence" value="ECO:0007669"/>
    <property type="project" value="TreeGrafter"/>
</dbReference>